<dbReference type="InterPro" id="IPR001841">
    <property type="entry name" value="Znf_RING"/>
</dbReference>
<dbReference type="GO" id="GO:0016853">
    <property type="term" value="F:isomerase activity"/>
    <property type="evidence" value="ECO:0007669"/>
    <property type="project" value="UniProtKB-KW"/>
</dbReference>
<dbReference type="Gene3D" id="3.30.40.10">
    <property type="entry name" value="Zinc/RING finger domain, C3HC4 (zinc finger)"/>
    <property type="match status" value="1"/>
</dbReference>
<evidence type="ECO:0000256" key="5">
    <source>
        <dbReference type="ARBA" id="ARBA00022771"/>
    </source>
</evidence>
<feature type="compositionally biased region" description="Pro residues" evidence="17">
    <location>
        <begin position="418"/>
        <end position="428"/>
    </location>
</feature>
<dbReference type="AlphaFoldDB" id="A0A1A8NMG5"/>
<dbReference type="PROSITE" id="PS00518">
    <property type="entry name" value="ZF_RING_1"/>
    <property type="match status" value="1"/>
</dbReference>
<evidence type="ECO:0000256" key="6">
    <source>
        <dbReference type="ARBA" id="ARBA00022786"/>
    </source>
</evidence>
<evidence type="ECO:0000256" key="2">
    <source>
        <dbReference type="ARBA" id="ARBA00012483"/>
    </source>
</evidence>
<dbReference type="FunFam" id="3.30.40.10:FF:000136">
    <property type="entry name" value="E3 ubiquitin-protein ligase Topors"/>
    <property type="match status" value="1"/>
</dbReference>
<sequence length="1100" mass="120474">MPLPVRSSSRRKRKNAAEERPGDCSAEVPAPLRMKLRVRRRDNAAAEASAGDGPSDVNPERSRESTRTSSRRKTSNKASSLPTAAASSPPSTSSGSARAVLAAEETSPDSKCPICLDRFNNLAYLDHCLHRFCFPCIQEWSHNKAECPLCKQPFASILHSVRAEDDFKEYTLQPPPTNSSVAATVAMLTGFQGVAAPLDPSDRASRRLMSRLVARQRLQREGGAIRQLREREALAFRRMLYRCGIRVRGVAGANGNHGPQCDITAENFRQNPTHLNRLRPWLQRELKVLYGSHGSLVDIVQRIIVSRLARHGLESPPALEEDLRPFLLARTEHFLHELASFARSPLSMDAYDLQAVYEPPPTTTELGELSSSSDGSSVIAISEEEEEEEEKDQRCLSVWDDETPGPSYSIAEPSSSLAPPPSSSPAPPEAASAGGEDGEREEECLIVGYKKPMAERTPELVQLSSDSEEEEGEKEEVTAEKAPPLSPAPSSSYQPVVPPSTSGAHRVEEIPPTPTRSPSERPHHADKPGGKRKYKSRHLDSGTKDPSWRPNGGRRDRRRRRMEKPRKDLQESSGLGEQSRRRSREDRSPSVEIIYEGTISSRTSRSPAHRRHRKRHRRTRHSSPPVIITLDSDSSHEDVGKKTHSGSSSPLSSQQTIDFSDLPPLPLVPSAGVSGALDPELGELPAEILDRGSDRSDVGAAGPSATGQIHINSDESDVDVENLEDEDSPVELTDKQASRLTRTANRKSSREEPAVVRRTIRDSPELRRASPSDGHLLRTILSDLDQISAARRNLDLNSEFLAEVQTRTSRDSQDRDFFQNRKGPIWPMSNHTSHLNQEFKFSVPLLPPLERLKDGPNAPPLCRRTSPNKSHSGTSPLPLRHKDTGGPQQASSFPRDLQPVLLSAIPSIDTLKTHLLSLRGDRSSRTPPSSLRPPSEESGVSSGTSPPPVDCCPVTPSRSMDSTPGGTRTRSPARWVLSADLRPSRCAAEAGTGGTEWVSPAGPRLPFDPMSSSSGSGGQMDKRTAEILSSPEDLLNHKALPSSPPPADVHFKSNLESEPQNHRRQSSAHNHLADPAPNCLFSSFSRHPPTSDPTGASELR</sequence>
<evidence type="ECO:0000256" key="12">
    <source>
        <dbReference type="ARBA" id="ARBA00076940"/>
    </source>
</evidence>
<feature type="compositionally biased region" description="Acidic residues" evidence="17">
    <location>
        <begin position="714"/>
        <end position="729"/>
    </location>
</feature>
<feature type="compositionally biased region" description="Polar residues" evidence="17">
    <location>
        <begin position="956"/>
        <end position="970"/>
    </location>
</feature>
<gene>
    <name evidence="19" type="primary">TOPORSB</name>
</gene>
<feature type="compositionally biased region" description="Low complexity" evidence="17">
    <location>
        <begin position="76"/>
        <end position="99"/>
    </location>
</feature>
<dbReference type="SMART" id="SM00184">
    <property type="entry name" value="RING"/>
    <property type="match status" value="1"/>
</dbReference>
<feature type="compositionally biased region" description="Basic and acidic residues" evidence="17">
    <location>
        <begin position="688"/>
        <end position="697"/>
    </location>
</feature>
<evidence type="ECO:0000256" key="10">
    <source>
        <dbReference type="ARBA" id="ARBA00071236"/>
    </source>
</evidence>
<dbReference type="GO" id="GO:0008630">
    <property type="term" value="P:intrinsic apoptotic signaling pathway in response to DNA damage"/>
    <property type="evidence" value="ECO:0007669"/>
    <property type="project" value="UniProtKB-ARBA"/>
</dbReference>
<dbReference type="Pfam" id="PF00097">
    <property type="entry name" value="zf-C3HC4"/>
    <property type="match status" value="1"/>
</dbReference>
<feature type="compositionally biased region" description="Basic and acidic residues" evidence="17">
    <location>
        <begin position="1049"/>
        <end position="1061"/>
    </location>
</feature>
<comment type="catalytic activity">
    <reaction evidence="1">
        <text>S-ubiquitinyl-[E2 ubiquitin-conjugating enzyme]-L-cysteine + [acceptor protein]-L-lysine = [E2 ubiquitin-conjugating enzyme]-L-cysteine + N(6)-ubiquitinyl-[acceptor protein]-L-lysine.</text>
        <dbReference type="EC" id="2.3.2.27"/>
    </reaction>
</comment>
<keyword evidence="19" id="KW-0413">Isomerase</keyword>
<feature type="compositionally biased region" description="Low complexity" evidence="17">
    <location>
        <begin position="925"/>
        <end position="944"/>
    </location>
</feature>
<dbReference type="InterPro" id="IPR013083">
    <property type="entry name" value="Znf_RING/FYVE/PHD"/>
</dbReference>
<feature type="compositionally biased region" description="Basic and acidic residues" evidence="17">
    <location>
        <begin position="518"/>
        <end position="529"/>
    </location>
</feature>
<reference evidence="19" key="1">
    <citation type="submission" date="2016-05" db="EMBL/GenBank/DDBJ databases">
        <authorList>
            <person name="Lavstsen T."/>
            <person name="Jespersen J.S."/>
        </authorList>
    </citation>
    <scope>NUCLEOTIDE SEQUENCE</scope>
    <source>
        <tissue evidence="19">Brain</tissue>
    </source>
</reference>
<dbReference type="PROSITE" id="PS50089">
    <property type="entry name" value="ZF_RING_2"/>
    <property type="match status" value="1"/>
</dbReference>
<keyword evidence="9" id="KW-0804">Transcription</keyword>
<keyword evidence="6" id="KW-0833">Ubl conjugation pathway</keyword>
<feature type="region of interest" description="Disordered" evidence="17">
    <location>
        <begin position="358"/>
        <end position="758"/>
    </location>
</feature>
<feature type="region of interest" description="Disordered" evidence="17">
    <location>
        <begin position="1"/>
        <end position="102"/>
    </location>
</feature>
<feature type="compositionally biased region" description="Low complexity" evidence="17">
    <location>
        <begin position="480"/>
        <end position="502"/>
    </location>
</feature>
<dbReference type="InterPro" id="IPR018957">
    <property type="entry name" value="Znf_C3HC4_RING-type"/>
</dbReference>
<name>A0A1A8NMG5_9TELE</name>
<keyword evidence="7" id="KW-0862">Zinc</keyword>
<feature type="compositionally biased region" description="Basic residues" evidence="17">
    <location>
        <begin position="555"/>
        <end position="564"/>
    </location>
</feature>
<feature type="compositionally biased region" description="Basic and acidic residues" evidence="17">
    <location>
        <begin position="578"/>
        <end position="589"/>
    </location>
</feature>
<evidence type="ECO:0000259" key="18">
    <source>
        <dbReference type="PROSITE" id="PS50089"/>
    </source>
</evidence>
<dbReference type="PANTHER" id="PTHR46077:SF1">
    <property type="entry name" value="TOP1 BINDING ARGININE_SERINE RICH PROTEIN, E3 UBIQUITIN LIGASE"/>
    <property type="match status" value="1"/>
</dbReference>
<dbReference type="InterPro" id="IPR017907">
    <property type="entry name" value="Znf_RING_CS"/>
</dbReference>
<evidence type="ECO:0000256" key="15">
    <source>
        <dbReference type="ARBA" id="ARBA00082108"/>
    </source>
</evidence>
<evidence type="ECO:0000256" key="3">
    <source>
        <dbReference type="ARBA" id="ARBA00022679"/>
    </source>
</evidence>
<feature type="compositionally biased region" description="Basic and acidic residues" evidence="17">
    <location>
        <begin position="537"/>
        <end position="547"/>
    </location>
</feature>
<evidence type="ECO:0000313" key="19">
    <source>
        <dbReference type="EMBL" id="SBR69947.1"/>
    </source>
</evidence>
<dbReference type="GO" id="GO:0032391">
    <property type="term" value="C:photoreceptor connecting cilium"/>
    <property type="evidence" value="ECO:0007669"/>
    <property type="project" value="UniProtKB-ARBA"/>
</dbReference>
<evidence type="ECO:0000256" key="8">
    <source>
        <dbReference type="ARBA" id="ARBA00023015"/>
    </source>
</evidence>
<feature type="domain" description="RING-type" evidence="18">
    <location>
        <begin position="112"/>
        <end position="151"/>
    </location>
</feature>
<dbReference type="EMBL" id="HAEI01000045">
    <property type="protein sequence ID" value="SBR69947.1"/>
    <property type="molecule type" value="Transcribed_RNA"/>
</dbReference>
<dbReference type="InterPro" id="IPR058746">
    <property type="entry name" value="Znf_RING-type_Topors"/>
</dbReference>
<dbReference type="Pfam" id="PF26084">
    <property type="entry name" value="PWI_Topors"/>
    <property type="match status" value="1"/>
</dbReference>
<evidence type="ECO:0000256" key="7">
    <source>
        <dbReference type="ARBA" id="ARBA00022833"/>
    </source>
</evidence>
<dbReference type="GO" id="GO:0008270">
    <property type="term" value="F:zinc ion binding"/>
    <property type="evidence" value="ECO:0007669"/>
    <property type="project" value="UniProtKB-KW"/>
</dbReference>
<feature type="compositionally biased region" description="Low complexity" evidence="17">
    <location>
        <begin position="363"/>
        <end position="377"/>
    </location>
</feature>
<dbReference type="GO" id="GO:0061630">
    <property type="term" value="F:ubiquitin protein ligase activity"/>
    <property type="evidence" value="ECO:0007669"/>
    <property type="project" value="UniProtKB-EC"/>
</dbReference>
<dbReference type="EC" id="2.3.2.27" evidence="2"/>
<reference evidence="19" key="2">
    <citation type="submission" date="2016-06" db="EMBL/GenBank/DDBJ databases">
        <title>The genome of a short-lived fish provides insights into sex chromosome evolution and the genetic control of aging.</title>
        <authorList>
            <person name="Reichwald K."/>
            <person name="Felder M."/>
            <person name="Petzold A."/>
            <person name="Koch P."/>
            <person name="Groth M."/>
            <person name="Platzer M."/>
        </authorList>
    </citation>
    <scope>NUCLEOTIDE SEQUENCE</scope>
    <source>
        <tissue evidence="19">Brain</tissue>
    </source>
</reference>
<feature type="compositionally biased region" description="Polar residues" evidence="17">
    <location>
        <begin position="865"/>
        <end position="875"/>
    </location>
</feature>
<proteinExistence type="predicted"/>
<evidence type="ECO:0000256" key="17">
    <source>
        <dbReference type="SAM" id="MobiDB-lite"/>
    </source>
</evidence>
<keyword evidence="3" id="KW-0808">Transferase</keyword>
<dbReference type="InterPro" id="IPR058745">
    <property type="entry name" value="PWI_Topors"/>
</dbReference>
<dbReference type="CDD" id="cd16574">
    <property type="entry name" value="RING-HC_Topors"/>
    <property type="match status" value="1"/>
</dbReference>
<keyword evidence="5 16" id="KW-0863">Zinc-finger</keyword>
<organism evidence="19">
    <name type="scientific">Nothobranchius rachovii</name>
    <name type="common">bluefin notho</name>
    <dbReference type="NCBI Taxonomy" id="451742"/>
    <lineage>
        <taxon>Eukaryota</taxon>
        <taxon>Metazoa</taxon>
        <taxon>Chordata</taxon>
        <taxon>Craniata</taxon>
        <taxon>Vertebrata</taxon>
        <taxon>Euteleostomi</taxon>
        <taxon>Actinopterygii</taxon>
        <taxon>Neopterygii</taxon>
        <taxon>Teleostei</taxon>
        <taxon>Neoteleostei</taxon>
        <taxon>Acanthomorphata</taxon>
        <taxon>Ovalentaria</taxon>
        <taxon>Atherinomorphae</taxon>
        <taxon>Cyprinodontiformes</taxon>
        <taxon>Nothobranchiidae</taxon>
        <taxon>Nothobranchius</taxon>
    </lineage>
</organism>
<dbReference type="SUPFAM" id="SSF57850">
    <property type="entry name" value="RING/U-box"/>
    <property type="match status" value="1"/>
</dbReference>
<evidence type="ECO:0000256" key="13">
    <source>
        <dbReference type="ARBA" id="ARBA00079040"/>
    </source>
</evidence>
<evidence type="ECO:0000256" key="4">
    <source>
        <dbReference type="ARBA" id="ARBA00022723"/>
    </source>
</evidence>
<protein>
    <recommendedName>
        <fullName evidence="10">E3 ubiquitin-protein ligase Topors</fullName>
        <ecNumber evidence="2">2.3.2.27</ecNumber>
    </recommendedName>
    <alternativeName>
        <fullName evidence="11">RING-type E3 ubiquitin transferase Topors</fullName>
    </alternativeName>
    <alternativeName>
        <fullName evidence="13">SUMO1-protein E3 ligase Topors</fullName>
    </alternativeName>
    <alternativeName>
        <fullName evidence="12">Topoisomerase I-binding RING finger protein</fullName>
    </alternativeName>
    <alternativeName>
        <fullName evidence="14">Topoisomerase I-binding arginine/serine-rich protein</fullName>
    </alternativeName>
    <alternativeName>
        <fullName evidence="15">Tumor suppressor p53-binding protein 3</fullName>
    </alternativeName>
</protein>
<evidence type="ECO:0000256" key="14">
    <source>
        <dbReference type="ARBA" id="ARBA00079184"/>
    </source>
</evidence>
<dbReference type="GO" id="GO:0006513">
    <property type="term" value="P:protein monoubiquitination"/>
    <property type="evidence" value="ECO:0007669"/>
    <property type="project" value="TreeGrafter"/>
</dbReference>
<evidence type="ECO:0000256" key="11">
    <source>
        <dbReference type="ARBA" id="ARBA00076856"/>
    </source>
</evidence>
<feature type="compositionally biased region" description="Basic residues" evidence="17">
    <location>
        <begin position="607"/>
        <end position="621"/>
    </location>
</feature>
<keyword evidence="4" id="KW-0479">Metal-binding</keyword>
<evidence type="ECO:0000256" key="1">
    <source>
        <dbReference type="ARBA" id="ARBA00000900"/>
    </source>
</evidence>
<dbReference type="PANTHER" id="PTHR46077">
    <property type="entry name" value="E3 UBIQUITIN-PROTEIN LIGASE TOPORS"/>
    <property type="match status" value="1"/>
</dbReference>
<dbReference type="GO" id="GO:0000209">
    <property type="term" value="P:protein polyubiquitination"/>
    <property type="evidence" value="ECO:0007669"/>
    <property type="project" value="TreeGrafter"/>
</dbReference>
<feature type="region of interest" description="Disordered" evidence="17">
    <location>
        <begin position="850"/>
        <end position="894"/>
    </location>
</feature>
<feature type="compositionally biased region" description="Basic and acidic residues" evidence="17">
    <location>
        <begin position="748"/>
        <end position="758"/>
    </location>
</feature>
<evidence type="ECO:0000256" key="9">
    <source>
        <dbReference type="ARBA" id="ARBA00023163"/>
    </source>
</evidence>
<evidence type="ECO:0000256" key="16">
    <source>
        <dbReference type="PROSITE-ProRule" id="PRU00175"/>
    </source>
</evidence>
<accession>A0A1A8NMG5</accession>
<feature type="region of interest" description="Disordered" evidence="17">
    <location>
        <begin position="918"/>
        <end position="1100"/>
    </location>
</feature>
<keyword evidence="8" id="KW-0805">Transcription regulation</keyword>